<feature type="compositionally biased region" description="Low complexity" evidence="1">
    <location>
        <begin position="49"/>
        <end position="62"/>
    </location>
</feature>
<accession>A0A292PTC8</accession>
<keyword evidence="3" id="KW-1185">Reference proteome</keyword>
<sequence>MALVAWTNLGYSTLRTRLSYASSMQWHRSPKYGTTSSKGISSLPPSGTNTQPSQLLSPSSNRLRSRTRIRLAPYSISSNKEFSIKLQVSLKRKIGGERMAINSCTAIHRQS</sequence>
<dbReference type="EMBL" id="LN891066">
    <property type="protein sequence ID" value="CUS09898.1"/>
    <property type="molecule type" value="Genomic_DNA"/>
</dbReference>
<evidence type="ECO:0000256" key="1">
    <source>
        <dbReference type="SAM" id="MobiDB-lite"/>
    </source>
</evidence>
<name>A0A292PTC8_9PEZI</name>
<reference evidence="2" key="1">
    <citation type="submission" date="2015-10" db="EMBL/GenBank/DDBJ databases">
        <authorList>
            <person name="Regsiter A."/>
            <person name="william w."/>
        </authorList>
    </citation>
    <scope>NUCLEOTIDE SEQUENCE</scope>
    <source>
        <strain evidence="2">Montdore</strain>
    </source>
</reference>
<dbReference type="AlphaFoldDB" id="A0A292PTC8"/>
<protein>
    <submittedName>
        <fullName evidence="2">Uncharacterized protein</fullName>
    </submittedName>
</protein>
<evidence type="ECO:0000313" key="3">
    <source>
        <dbReference type="Proteomes" id="UP001412239"/>
    </source>
</evidence>
<gene>
    <name evidence="2" type="ORF">GSTUAT00006034001</name>
</gene>
<feature type="compositionally biased region" description="Polar residues" evidence="1">
    <location>
        <begin position="27"/>
        <end position="48"/>
    </location>
</feature>
<proteinExistence type="predicted"/>
<evidence type="ECO:0000313" key="2">
    <source>
        <dbReference type="EMBL" id="CUS09898.1"/>
    </source>
</evidence>
<organism evidence="2 3">
    <name type="scientific">Tuber aestivum</name>
    <name type="common">summer truffle</name>
    <dbReference type="NCBI Taxonomy" id="59557"/>
    <lineage>
        <taxon>Eukaryota</taxon>
        <taxon>Fungi</taxon>
        <taxon>Dikarya</taxon>
        <taxon>Ascomycota</taxon>
        <taxon>Pezizomycotina</taxon>
        <taxon>Pezizomycetes</taxon>
        <taxon>Pezizales</taxon>
        <taxon>Tuberaceae</taxon>
        <taxon>Tuber</taxon>
    </lineage>
</organism>
<dbReference type="Proteomes" id="UP001412239">
    <property type="component" value="Unassembled WGS sequence"/>
</dbReference>
<feature type="region of interest" description="Disordered" evidence="1">
    <location>
        <begin position="27"/>
        <end position="63"/>
    </location>
</feature>